<evidence type="ECO:0000313" key="2">
    <source>
        <dbReference type="Proteomes" id="UP001501758"/>
    </source>
</evidence>
<dbReference type="Proteomes" id="UP001501758">
    <property type="component" value="Unassembled WGS sequence"/>
</dbReference>
<dbReference type="RefSeq" id="WP_343911340.1">
    <property type="nucleotide sequence ID" value="NZ_BAAAGE010000001.1"/>
</dbReference>
<proteinExistence type="predicted"/>
<sequence>MKKSLLSFGKVLTKNAQKQINGGFSQDCPTVDFICDNVSCCYLFNDTASIQCIPEFCLYS</sequence>
<organism evidence="1 2">
    <name type="scientific">Aquimarina litoralis</name>
    <dbReference type="NCBI Taxonomy" id="584605"/>
    <lineage>
        <taxon>Bacteria</taxon>
        <taxon>Pseudomonadati</taxon>
        <taxon>Bacteroidota</taxon>
        <taxon>Flavobacteriia</taxon>
        <taxon>Flavobacteriales</taxon>
        <taxon>Flavobacteriaceae</taxon>
        <taxon>Aquimarina</taxon>
    </lineage>
</organism>
<accession>A0ABN1IL68</accession>
<name>A0ABN1IL68_9FLAO</name>
<evidence type="ECO:0000313" key="1">
    <source>
        <dbReference type="EMBL" id="GAA0716080.1"/>
    </source>
</evidence>
<gene>
    <name evidence="1" type="ORF">GCM10009430_11390</name>
</gene>
<evidence type="ECO:0008006" key="3">
    <source>
        <dbReference type="Google" id="ProtNLM"/>
    </source>
</evidence>
<protein>
    <recommendedName>
        <fullName evidence="3">Bacteriocin-type signal sequence-containing protein</fullName>
    </recommendedName>
</protein>
<dbReference type="EMBL" id="BAAAGE010000001">
    <property type="protein sequence ID" value="GAA0716080.1"/>
    <property type="molecule type" value="Genomic_DNA"/>
</dbReference>
<comment type="caution">
    <text evidence="1">The sequence shown here is derived from an EMBL/GenBank/DDBJ whole genome shotgun (WGS) entry which is preliminary data.</text>
</comment>
<keyword evidence="2" id="KW-1185">Reference proteome</keyword>
<reference evidence="1 2" key="1">
    <citation type="journal article" date="2019" name="Int. J. Syst. Evol. Microbiol.">
        <title>The Global Catalogue of Microorganisms (GCM) 10K type strain sequencing project: providing services to taxonomists for standard genome sequencing and annotation.</title>
        <authorList>
            <consortium name="The Broad Institute Genomics Platform"/>
            <consortium name="The Broad Institute Genome Sequencing Center for Infectious Disease"/>
            <person name="Wu L."/>
            <person name="Ma J."/>
        </authorList>
    </citation>
    <scope>NUCLEOTIDE SEQUENCE [LARGE SCALE GENOMIC DNA]</scope>
    <source>
        <strain evidence="1 2">JCM 15974</strain>
    </source>
</reference>